<protein>
    <recommendedName>
        <fullName evidence="3">HTH cro/C1-type domain-containing protein</fullName>
    </recommendedName>
</protein>
<reference evidence="1 2" key="1">
    <citation type="submission" date="2016-07" db="EMBL/GenBank/DDBJ databases">
        <title>Caryophanon tenue genome sequencing.</title>
        <authorList>
            <person name="Verma A."/>
            <person name="Pal Y."/>
            <person name="Krishnamurthi S."/>
        </authorList>
    </citation>
    <scope>NUCLEOTIDE SEQUENCE [LARGE SCALE GENOMIC DNA]</scope>
    <source>
        <strain evidence="1 2">DSM 14152</strain>
    </source>
</reference>
<comment type="caution">
    <text evidence="1">The sequence shown here is derived from an EMBL/GenBank/DDBJ whole genome shotgun (WGS) entry which is preliminary data.</text>
</comment>
<dbReference type="SUPFAM" id="SSF47413">
    <property type="entry name" value="lambda repressor-like DNA-binding domains"/>
    <property type="match status" value="1"/>
</dbReference>
<keyword evidence="2" id="KW-1185">Reference proteome</keyword>
<evidence type="ECO:0000313" key="1">
    <source>
        <dbReference type="EMBL" id="OCS82256.1"/>
    </source>
</evidence>
<sequence>MVVEITLSQTLKELEERGKNLTKNAIAVEAKVRPSTLSDLAKGDSKAIKFETLNDILNAMNRLMPDENFDIGHIIKYKEDIEPQLRIYFSE</sequence>
<name>A0A1C0Y546_9BACL</name>
<proteinExistence type="predicted"/>
<dbReference type="RefSeq" id="WP_066548561.1">
    <property type="nucleotide sequence ID" value="NZ_MASJ01000042.1"/>
</dbReference>
<dbReference type="GO" id="GO:0003677">
    <property type="term" value="F:DNA binding"/>
    <property type="evidence" value="ECO:0007669"/>
    <property type="project" value="InterPro"/>
</dbReference>
<organism evidence="1 2">
    <name type="scientific">Caryophanon tenue</name>
    <dbReference type="NCBI Taxonomy" id="33978"/>
    <lineage>
        <taxon>Bacteria</taxon>
        <taxon>Bacillati</taxon>
        <taxon>Bacillota</taxon>
        <taxon>Bacilli</taxon>
        <taxon>Bacillales</taxon>
        <taxon>Caryophanaceae</taxon>
        <taxon>Caryophanon</taxon>
    </lineage>
</organism>
<dbReference type="InterPro" id="IPR010982">
    <property type="entry name" value="Lambda_DNA-bd_dom_sf"/>
</dbReference>
<evidence type="ECO:0000313" key="2">
    <source>
        <dbReference type="Proteomes" id="UP000093199"/>
    </source>
</evidence>
<dbReference type="AlphaFoldDB" id="A0A1C0Y546"/>
<dbReference type="STRING" id="33978.A6M13_07420"/>
<dbReference type="Gene3D" id="1.10.260.40">
    <property type="entry name" value="lambda repressor-like DNA-binding domains"/>
    <property type="match status" value="1"/>
</dbReference>
<dbReference type="OrthoDB" id="9805309at2"/>
<dbReference type="EMBL" id="MASJ01000042">
    <property type="protein sequence ID" value="OCS82256.1"/>
    <property type="molecule type" value="Genomic_DNA"/>
</dbReference>
<dbReference type="Proteomes" id="UP000093199">
    <property type="component" value="Unassembled WGS sequence"/>
</dbReference>
<accession>A0A1C0Y546</accession>
<evidence type="ECO:0008006" key="3">
    <source>
        <dbReference type="Google" id="ProtNLM"/>
    </source>
</evidence>
<gene>
    <name evidence="1" type="ORF">A6M13_07420</name>
</gene>